<dbReference type="Pfam" id="PF08245">
    <property type="entry name" value="Mur_ligase_M"/>
    <property type="match status" value="1"/>
</dbReference>
<dbReference type="GO" id="GO:0008360">
    <property type="term" value="P:regulation of cell shape"/>
    <property type="evidence" value="ECO:0007669"/>
    <property type="project" value="UniProtKB-KW"/>
</dbReference>
<dbReference type="Gene3D" id="3.40.1190.10">
    <property type="entry name" value="Mur-like, catalytic domain"/>
    <property type="match status" value="1"/>
</dbReference>
<dbReference type="EMBL" id="BMGH01000001">
    <property type="protein sequence ID" value="GGD08113.1"/>
    <property type="molecule type" value="Genomic_DNA"/>
</dbReference>
<dbReference type="GO" id="GO:0071555">
    <property type="term" value="P:cell wall organization"/>
    <property type="evidence" value="ECO:0007669"/>
    <property type="project" value="UniProtKB-KW"/>
</dbReference>
<evidence type="ECO:0000256" key="7">
    <source>
        <dbReference type="ARBA" id="ARBA00022840"/>
    </source>
</evidence>
<dbReference type="UniPathway" id="UPA00219"/>
<proteinExistence type="predicted"/>
<evidence type="ECO:0000256" key="3">
    <source>
        <dbReference type="ARBA" id="ARBA00022490"/>
    </source>
</evidence>
<dbReference type="InterPro" id="IPR004101">
    <property type="entry name" value="Mur_ligase_C"/>
</dbReference>
<dbReference type="GO" id="GO:0051301">
    <property type="term" value="P:cell division"/>
    <property type="evidence" value="ECO:0007669"/>
    <property type="project" value="UniProtKB-KW"/>
</dbReference>
<feature type="domain" description="Mur ligase C-terminal" evidence="10">
    <location>
        <begin position="309"/>
        <end position="424"/>
    </location>
</feature>
<comment type="catalytic activity">
    <reaction evidence="9">
        <text>UDP-N-acetyl-alpha-D-muramoyl-L-alanine + D-glutamate + ATP = UDP-N-acetyl-alpha-D-muramoyl-L-alanyl-D-glutamate + ADP + phosphate + H(+)</text>
        <dbReference type="Rhea" id="RHEA:16429"/>
        <dbReference type="ChEBI" id="CHEBI:15378"/>
        <dbReference type="ChEBI" id="CHEBI:29986"/>
        <dbReference type="ChEBI" id="CHEBI:30616"/>
        <dbReference type="ChEBI" id="CHEBI:43474"/>
        <dbReference type="ChEBI" id="CHEBI:83898"/>
        <dbReference type="ChEBI" id="CHEBI:83900"/>
        <dbReference type="ChEBI" id="CHEBI:456216"/>
        <dbReference type="EC" id="6.3.2.9"/>
    </reaction>
</comment>
<keyword evidence="13" id="KW-1185">Reference proteome</keyword>
<keyword evidence="9" id="KW-0573">Peptidoglycan synthesis</keyword>
<dbReference type="Gene3D" id="3.40.50.720">
    <property type="entry name" value="NAD(P)-binding Rossmann-like Domain"/>
    <property type="match status" value="1"/>
</dbReference>
<comment type="caution">
    <text evidence="12">The sequence shown here is derived from an EMBL/GenBank/DDBJ whole genome shotgun (WGS) entry which is preliminary data.</text>
</comment>
<feature type="domain" description="Mur ligase central" evidence="11">
    <location>
        <begin position="118"/>
        <end position="207"/>
    </location>
</feature>
<evidence type="ECO:0000256" key="2">
    <source>
        <dbReference type="ARBA" id="ARBA00004752"/>
    </source>
</evidence>
<keyword evidence="9" id="KW-0961">Cell wall biogenesis/degradation</keyword>
<dbReference type="SUPFAM" id="SSF53623">
    <property type="entry name" value="MurD-like peptide ligases, catalytic domain"/>
    <property type="match status" value="1"/>
</dbReference>
<evidence type="ECO:0000256" key="5">
    <source>
        <dbReference type="ARBA" id="ARBA00022618"/>
    </source>
</evidence>
<keyword evidence="9" id="KW-0133">Cell shape</keyword>
<evidence type="ECO:0000256" key="9">
    <source>
        <dbReference type="RuleBase" id="RU003664"/>
    </source>
</evidence>
<keyword evidence="5 9" id="KW-0132">Cell division</keyword>
<dbReference type="GO" id="GO:0005737">
    <property type="term" value="C:cytoplasm"/>
    <property type="evidence" value="ECO:0007669"/>
    <property type="project" value="UniProtKB-SubCell"/>
</dbReference>
<dbReference type="Gene3D" id="3.90.190.20">
    <property type="entry name" value="Mur ligase, C-terminal domain"/>
    <property type="match status" value="1"/>
</dbReference>
<organism evidence="12 13">
    <name type="scientific">Aquisalinus flavus</name>
    <dbReference type="NCBI Taxonomy" id="1526572"/>
    <lineage>
        <taxon>Bacteria</taxon>
        <taxon>Pseudomonadati</taxon>
        <taxon>Pseudomonadota</taxon>
        <taxon>Alphaproteobacteria</taxon>
        <taxon>Parvularculales</taxon>
        <taxon>Parvularculaceae</taxon>
        <taxon>Aquisalinus</taxon>
    </lineage>
</organism>
<comment type="function">
    <text evidence="9">Cell wall formation. Catalyzes the addition of glutamate to the nucleotide precursor UDP-N-acetylmuramoyl-L-alanine (UMA).</text>
</comment>
<dbReference type="GO" id="GO:0005524">
    <property type="term" value="F:ATP binding"/>
    <property type="evidence" value="ECO:0007669"/>
    <property type="project" value="UniProtKB-KW"/>
</dbReference>
<dbReference type="PROSITE" id="PS01011">
    <property type="entry name" value="FOLYLPOLYGLU_SYNT_1"/>
    <property type="match status" value="1"/>
</dbReference>
<dbReference type="GO" id="GO:0004326">
    <property type="term" value="F:tetrahydrofolylpolyglutamate synthase activity"/>
    <property type="evidence" value="ECO:0007669"/>
    <property type="project" value="InterPro"/>
</dbReference>
<evidence type="ECO:0000256" key="4">
    <source>
        <dbReference type="ARBA" id="ARBA00022598"/>
    </source>
</evidence>
<dbReference type="InterPro" id="IPR005762">
    <property type="entry name" value="MurD"/>
</dbReference>
<accession>A0A8J2V1J6</accession>
<reference evidence="12" key="2">
    <citation type="submission" date="2020-09" db="EMBL/GenBank/DDBJ databases">
        <authorList>
            <person name="Sun Q."/>
            <person name="Zhou Y."/>
        </authorList>
    </citation>
    <scope>NUCLEOTIDE SEQUENCE</scope>
    <source>
        <strain evidence="12">CGMCC 1.12921</strain>
    </source>
</reference>
<dbReference type="SUPFAM" id="SSF53244">
    <property type="entry name" value="MurD-like peptide ligases, peptide-binding domain"/>
    <property type="match status" value="1"/>
</dbReference>
<dbReference type="InterPro" id="IPR018109">
    <property type="entry name" value="Folylpolyglutamate_synth_CS"/>
</dbReference>
<dbReference type="NCBIfam" id="TIGR01087">
    <property type="entry name" value="murD"/>
    <property type="match status" value="1"/>
</dbReference>
<evidence type="ECO:0000259" key="10">
    <source>
        <dbReference type="Pfam" id="PF02875"/>
    </source>
</evidence>
<dbReference type="PANTHER" id="PTHR43692:SF1">
    <property type="entry name" value="UDP-N-ACETYLMURAMOYLALANINE--D-GLUTAMATE LIGASE"/>
    <property type="match status" value="1"/>
</dbReference>
<evidence type="ECO:0000256" key="8">
    <source>
        <dbReference type="ARBA" id="ARBA00023306"/>
    </source>
</evidence>
<keyword evidence="7" id="KW-0067">ATP-binding</keyword>
<keyword evidence="3" id="KW-0963">Cytoplasm</keyword>
<keyword evidence="4 12" id="KW-0436">Ligase</keyword>
<comment type="pathway">
    <text evidence="2 9">Cell wall biogenesis; peptidoglycan biosynthesis.</text>
</comment>
<evidence type="ECO:0000256" key="1">
    <source>
        <dbReference type="ARBA" id="ARBA00004496"/>
    </source>
</evidence>
<gene>
    <name evidence="12" type="primary">murD</name>
    <name evidence="12" type="ORF">GCM10011342_16240</name>
</gene>
<comment type="subcellular location">
    <subcellularLocation>
        <location evidence="1 9">Cytoplasm</location>
    </subcellularLocation>
</comment>
<evidence type="ECO:0000313" key="13">
    <source>
        <dbReference type="Proteomes" id="UP000613582"/>
    </source>
</evidence>
<keyword evidence="6" id="KW-0547">Nucleotide-binding</keyword>
<dbReference type="InterPro" id="IPR036565">
    <property type="entry name" value="Mur-like_cat_sf"/>
</dbReference>
<sequence length="456" mass="49803">MRSEQDISLLIMHGLGVEGRATLPWFLERSQCRIIAIDKAEAVERLPEALRHNERISFAEENRVAVPDENRETTLYLRSPGIPPRNRIVAAMAEAGIASTTPTGYWISQHARAGTITITGTKGKSSTASLTASLLKWCGVKAEEMGNIGRTPYEANPGPDTICVFELSSYMMHDLPQADVFHTVTSLYTEHTDWHGTHEAYAEAKMRPWFFDPPAPGLTSSELKPYLSEKPDGVRYFEDVVPITAGTIFLGQGLTFRPADHNEAFKAPTMVMALRTAIAIAKARGLAEPVTMYDALEKHLPTWSGLECRQQIITSKDGKVWVDDSLATVPEATESALTRWARTPIHLILGGKDRGQSFGDLMATCALRQDVRIYGFGDTAGKLADAAEEAGLGVRFHGTKTLEDAITMAASSAKEGEIILFSPAASSSDIHGNYKVRSGIFRQYAAGRPGARPGRD</sequence>
<protein>
    <recommendedName>
        <fullName evidence="9">UDP-N-acetylmuramoylalanine--D-glutamate ligase</fullName>
        <ecNumber evidence="9">6.3.2.9</ecNumber>
    </recommendedName>
</protein>
<dbReference type="RefSeq" id="WP_188158899.1">
    <property type="nucleotide sequence ID" value="NZ_BMGH01000001.1"/>
</dbReference>
<dbReference type="Pfam" id="PF02875">
    <property type="entry name" value="Mur_ligase_C"/>
    <property type="match status" value="1"/>
</dbReference>
<name>A0A8J2V1J6_9PROT</name>
<dbReference type="EC" id="6.3.2.9" evidence="9"/>
<dbReference type="Proteomes" id="UP000613582">
    <property type="component" value="Unassembled WGS sequence"/>
</dbReference>
<reference evidence="12" key="1">
    <citation type="journal article" date="2014" name="Int. J. Syst. Evol. Microbiol.">
        <title>Complete genome sequence of Corynebacterium casei LMG S-19264T (=DSM 44701T), isolated from a smear-ripened cheese.</title>
        <authorList>
            <consortium name="US DOE Joint Genome Institute (JGI-PGF)"/>
            <person name="Walter F."/>
            <person name="Albersmeier A."/>
            <person name="Kalinowski J."/>
            <person name="Ruckert C."/>
        </authorList>
    </citation>
    <scope>NUCLEOTIDE SEQUENCE</scope>
    <source>
        <strain evidence="12">CGMCC 1.12921</strain>
    </source>
</reference>
<dbReference type="AlphaFoldDB" id="A0A8J2V1J6"/>
<keyword evidence="8 9" id="KW-0131">Cell cycle</keyword>
<evidence type="ECO:0000256" key="6">
    <source>
        <dbReference type="ARBA" id="ARBA00022741"/>
    </source>
</evidence>
<evidence type="ECO:0000259" key="11">
    <source>
        <dbReference type="Pfam" id="PF08245"/>
    </source>
</evidence>
<evidence type="ECO:0000313" key="12">
    <source>
        <dbReference type="EMBL" id="GGD08113.1"/>
    </source>
</evidence>
<dbReference type="PANTHER" id="PTHR43692">
    <property type="entry name" value="UDP-N-ACETYLMURAMOYLALANINE--D-GLUTAMATE LIGASE"/>
    <property type="match status" value="1"/>
</dbReference>
<dbReference type="GO" id="GO:0008764">
    <property type="term" value="F:UDP-N-acetylmuramoylalanine-D-glutamate ligase activity"/>
    <property type="evidence" value="ECO:0007669"/>
    <property type="project" value="UniProtKB-EC"/>
</dbReference>
<dbReference type="GO" id="GO:0009252">
    <property type="term" value="P:peptidoglycan biosynthetic process"/>
    <property type="evidence" value="ECO:0007669"/>
    <property type="project" value="UniProtKB-UniPathway"/>
</dbReference>
<dbReference type="InterPro" id="IPR036615">
    <property type="entry name" value="Mur_ligase_C_dom_sf"/>
</dbReference>
<dbReference type="InterPro" id="IPR013221">
    <property type="entry name" value="Mur_ligase_cen"/>
</dbReference>